<evidence type="ECO:0000313" key="3">
    <source>
        <dbReference type="Proteomes" id="UP000244496"/>
    </source>
</evidence>
<organism evidence="2 3">
    <name type="scientific">Paragemmobacter aquarius</name>
    <dbReference type="NCBI Taxonomy" id="2169400"/>
    <lineage>
        <taxon>Bacteria</taxon>
        <taxon>Pseudomonadati</taxon>
        <taxon>Pseudomonadota</taxon>
        <taxon>Alphaproteobacteria</taxon>
        <taxon>Rhodobacterales</taxon>
        <taxon>Paracoccaceae</taxon>
        <taxon>Paragemmobacter</taxon>
    </lineage>
</organism>
<gene>
    <name evidence="2" type="ORF">HYN69_02795</name>
</gene>
<name>A0A2S0UIG4_9RHOB</name>
<feature type="region of interest" description="Disordered" evidence="1">
    <location>
        <begin position="73"/>
        <end position="92"/>
    </location>
</feature>
<reference evidence="2 3" key="1">
    <citation type="submission" date="2018-04" db="EMBL/GenBank/DDBJ databases">
        <title>Genome sequencing of Gemmobacter.</title>
        <authorList>
            <person name="Yi H."/>
            <person name="Baek M.-G."/>
        </authorList>
    </citation>
    <scope>NUCLEOTIDE SEQUENCE [LARGE SCALE GENOMIC DNA]</scope>
    <source>
        <strain evidence="2 3">HYN0069</strain>
    </source>
</reference>
<accession>A0A2S0UIG4</accession>
<dbReference type="EMBL" id="CP028918">
    <property type="protein sequence ID" value="AWB47575.1"/>
    <property type="molecule type" value="Genomic_DNA"/>
</dbReference>
<proteinExistence type="predicted"/>
<evidence type="ECO:0000313" key="2">
    <source>
        <dbReference type="EMBL" id="AWB47575.1"/>
    </source>
</evidence>
<dbReference type="AlphaFoldDB" id="A0A2S0UIG4"/>
<dbReference type="Proteomes" id="UP000244496">
    <property type="component" value="Chromosome"/>
</dbReference>
<evidence type="ECO:0000256" key="1">
    <source>
        <dbReference type="SAM" id="MobiDB-lite"/>
    </source>
</evidence>
<keyword evidence="3" id="KW-1185">Reference proteome</keyword>
<dbReference type="KEGG" id="geh:HYN69_02795"/>
<protein>
    <submittedName>
        <fullName evidence="2">Uncharacterized protein</fullName>
    </submittedName>
</protein>
<sequence>MAGIAVGAGRSEIDESCQRRNWVQTLIGASQHMPPEEAKLLLRVSIETMRDDPFLKGPLERAGLPDIEVADAKPAKPAKPETTLSSKSPSCSVMVSTNAPQAVLAAIEARGCIVLRD</sequence>